<reference evidence="2" key="2">
    <citation type="submission" date="2020-09" db="EMBL/GenBank/DDBJ databases">
        <authorList>
            <person name="Sun Q."/>
            <person name="Ohkuma M."/>
        </authorList>
    </citation>
    <scope>NUCLEOTIDE SEQUENCE</scope>
    <source>
        <strain evidence="2">JCM 4386</strain>
    </source>
</reference>
<dbReference type="AlphaFoldDB" id="A0A918GCB3"/>
<keyword evidence="3" id="KW-1185">Reference proteome</keyword>
<sequence length="80" mass="8649">MDAPVRRTISANSASSSPSPTGGSPALVTWHLRHREGEVSGRPARALRSARGADRHAGRDRTRPYQDATPAAGRRHAVRR</sequence>
<evidence type="ECO:0000313" key="3">
    <source>
        <dbReference type="Proteomes" id="UP000606194"/>
    </source>
</evidence>
<feature type="compositionally biased region" description="Basic and acidic residues" evidence="1">
    <location>
        <begin position="51"/>
        <end position="64"/>
    </location>
</feature>
<name>A0A918GCB3_9ACTN</name>
<evidence type="ECO:0000313" key="2">
    <source>
        <dbReference type="EMBL" id="GGS29772.1"/>
    </source>
</evidence>
<dbReference type="EMBL" id="BMTL01000061">
    <property type="protein sequence ID" value="GGS29772.1"/>
    <property type="molecule type" value="Genomic_DNA"/>
</dbReference>
<reference evidence="2" key="1">
    <citation type="journal article" date="2014" name="Int. J. Syst. Evol. Microbiol.">
        <title>Complete genome sequence of Corynebacterium casei LMG S-19264T (=DSM 44701T), isolated from a smear-ripened cheese.</title>
        <authorList>
            <consortium name="US DOE Joint Genome Institute (JGI-PGF)"/>
            <person name="Walter F."/>
            <person name="Albersmeier A."/>
            <person name="Kalinowski J."/>
            <person name="Ruckert C."/>
        </authorList>
    </citation>
    <scope>NUCLEOTIDE SEQUENCE</scope>
    <source>
        <strain evidence="2">JCM 4386</strain>
    </source>
</reference>
<dbReference type="Proteomes" id="UP000606194">
    <property type="component" value="Unassembled WGS sequence"/>
</dbReference>
<evidence type="ECO:0000256" key="1">
    <source>
        <dbReference type="SAM" id="MobiDB-lite"/>
    </source>
</evidence>
<feature type="compositionally biased region" description="Low complexity" evidence="1">
    <location>
        <begin position="10"/>
        <end position="26"/>
    </location>
</feature>
<gene>
    <name evidence="2" type="ORF">GCM10010269_80500</name>
</gene>
<protein>
    <submittedName>
        <fullName evidence="2">Uncharacterized protein</fullName>
    </submittedName>
</protein>
<proteinExistence type="predicted"/>
<comment type="caution">
    <text evidence="2">The sequence shown here is derived from an EMBL/GenBank/DDBJ whole genome shotgun (WGS) entry which is preliminary data.</text>
</comment>
<accession>A0A918GCB3</accession>
<organism evidence="2 3">
    <name type="scientific">Streptomyces humidus</name>
    <dbReference type="NCBI Taxonomy" id="52259"/>
    <lineage>
        <taxon>Bacteria</taxon>
        <taxon>Bacillati</taxon>
        <taxon>Actinomycetota</taxon>
        <taxon>Actinomycetes</taxon>
        <taxon>Kitasatosporales</taxon>
        <taxon>Streptomycetaceae</taxon>
        <taxon>Streptomyces</taxon>
    </lineage>
</organism>
<feature type="region of interest" description="Disordered" evidence="1">
    <location>
        <begin position="1"/>
        <end position="80"/>
    </location>
</feature>